<name>A0ABP9QA72_9RHOO</name>
<keyword evidence="1" id="KW-0813">Transport</keyword>
<protein>
    <submittedName>
        <fullName evidence="6">ATP-binding cassette domain-containing protein</fullName>
    </submittedName>
</protein>
<dbReference type="PROSITE" id="PS50893">
    <property type="entry name" value="ABC_TRANSPORTER_2"/>
    <property type="match status" value="1"/>
</dbReference>
<dbReference type="InterPro" id="IPR003593">
    <property type="entry name" value="AAA+_ATPase"/>
</dbReference>
<dbReference type="Gene3D" id="3.40.50.300">
    <property type="entry name" value="P-loop containing nucleotide triphosphate hydrolases"/>
    <property type="match status" value="1"/>
</dbReference>
<evidence type="ECO:0000259" key="5">
    <source>
        <dbReference type="PROSITE" id="PS50893"/>
    </source>
</evidence>
<dbReference type="Pfam" id="PF00005">
    <property type="entry name" value="ABC_tran"/>
    <property type="match status" value="1"/>
</dbReference>
<dbReference type="PANTHER" id="PTHR43023">
    <property type="entry name" value="PROTEIN TRIGALACTOSYLDIACYLGLYCEROL 3, CHLOROPLASTIC"/>
    <property type="match status" value="1"/>
</dbReference>
<dbReference type="InterPro" id="IPR003439">
    <property type="entry name" value="ABC_transporter-like_ATP-bd"/>
</dbReference>
<proteinExistence type="predicted"/>
<dbReference type="Proteomes" id="UP001500547">
    <property type="component" value="Unassembled WGS sequence"/>
</dbReference>
<dbReference type="PANTHER" id="PTHR43023:SF3">
    <property type="entry name" value="PROTEIN TRIGALACTOSYLDIACYLGLYCEROL 3, CHLOROPLASTIC"/>
    <property type="match status" value="1"/>
</dbReference>
<dbReference type="GO" id="GO:0005524">
    <property type="term" value="F:ATP binding"/>
    <property type="evidence" value="ECO:0007669"/>
    <property type="project" value="UniProtKB-KW"/>
</dbReference>
<organism evidence="6 7">
    <name type="scientific">Viridibacterium curvum</name>
    <dbReference type="NCBI Taxonomy" id="1101404"/>
    <lineage>
        <taxon>Bacteria</taxon>
        <taxon>Pseudomonadati</taxon>
        <taxon>Pseudomonadota</taxon>
        <taxon>Betaproteobacteria</taxon>
        <taxon>Rhodocyclales</taxon>
        <taxon>Rhodocyclaceae</taxon>
        <taxon>Viridibacterium</taxon>
    </lineage>
</organism>
<dbReference type="SMART" id="SM00382">
    <property type="entry name" value="AAA"/>
    <property type="match status" value="1"/>
</dbReference>
<evidence type="ECO:0000256" key="2">
    <source>
        <dbReference type="ARBA" id="ARBA00022475"/>
    </source>
</evidence>
<evidence type="ECO:0000313" key="6">
    <source>
        <dbReference type="EMBL" id="GAA5158926.1"/>
    </source>
</evidence>
<keyword evidence="2" id="KW-0472">Membrane</keyword>
<evidence type="ECO:0000256" key="1">
    <source>
        <dbReference type="ARBA" id="ARBA00022448"/>
    </source>
</evidence>
<keyword evidence="3" id="KW-0547">Nucleotide-binding</keyword>
<dbReference type="RefSeq" id="WP_345531182.1">
    <property type="nucleotide sequence ID" value="NZ_BAABLD010000002.1"/>
</dbReference>
<dbReference type="InterPro" id="IPR027417">
    <property type="entry name" value="P-loop_NTPase"/>
</dbReference>
<sequence length="259" mass="28584">MKAATLPVELVDVHTRFGKQVVHDGISLGIHAGELLALIGGSGEGKTTLIRHIAGLSKPDRGEVRLFGQPFAAGTYNERRLRRQRFGMLFQHGALFSALNVFDNVAFPLREVGGLHADEIHTLVMSRLALVELDPQQAWLMPSQLSGGMVKRVALARALALEPELLLLDEPTAGLDPERAAGFVKLVRNLHDSLGLTVVFVTHDVDTLLALSSRVAVLADHRILACETVEEIMCLTHPFIDNFFHAYHRRDEPMTPWAR</sequence>
<accession>A0ABP9QA72</accession>
<evidence type="ECO:0000256" key="4">
    <source>
        <dbReference type="ARBA" id="ARBA00022840"/>
    </source>
</evidence>
<evidence type="ECO:0000256" key="3">
    <source>
        <dbReference type="ARBA" id="ARBA00022741"/>
    </source>
</evidence>
<gene>
    <name evidence="6" type="ORF">GCM10025770_04300</name>
</gene>
<comment type="caution">
    <text evidence="6">The sequence shown here is derived from an EMBL/GenBank/DDBJ whole genome shotgun (WGS) entry which is preliminary data.</text>
</comment>
<dbReference type="EMBL" id="BAABLD010000002">
    <property type="protein sequence ID" value="GAA5158926.1"/>
    <property type="molecule type" value="Genomic_DNA"/>
</dbReference>
<keyword evidence="4 6" id="KW-0067">ATP-binding</keyword>
<keyword evidence="7" id="KW-1185">Reference proteome</keyword>
<reference evidence="7" key="1">
    <citation type="journal article" date="2019" name="Int. J. Syst. Evol. Microbiol.">
        <title>The Global Catalogue of Microorganisms (GCM) 10K type strain sequencing project: providing services to taxonomists for standard genome sequencing and annotation.</title>
        <authorList>
            <consortium name="The Broad Institute Genomics Platform"/>
            <consortium name="The Broad Institute Genome Sequencing Center for Infectious Disease"/>
            <person name="Wu L."/>
            <person name="Ma J."/>
        </authorList>
    </citation>
    <scope>NUCLEOTIDE SEQUENCE [LARGE SCALE GENOMIC DNA]</scope>
    <source>
        <strain evidence="7">JCM 18715</strain>
    </source>
</reference>
<dbReference type="SUPFAM" id="SSF52540">
    <property type="entry name" value="P-loop containing nucleoside triphosphate hydrolases"/>
    <property type="match status" value="1"/>
</dbReference>
<feature type="domain" description="ABC transporter" evidence="5">
    <location>
        <begin position="8"/>
        <end position="245"/>
    </location>
</feature>
<keyword evidence="2" id="KW-1003">Cell membrane</keyword>
<evidence type="ECO:0000313" key="7">
    <source>
        <dbReference type="Proteomes" id="UP001500547"/>
    </source>
</evidence>